<reference evidence="2 3" key="1">
    <citation type="journal article" date="2021" name="Comput. Struct. Biotechnol. J.">
        <title>De novo genome assembly of the potent medicinal plant Rehmannia glutinosa using nanopore technology.</title>
        <authorList>
            <person name="Ma L."/>
            <person name="Dong C."/>
            <person name="Song C."/>
            <person name="Wang X."/>
            <person name="Zheng X."/>
            <person name="Niu Y."/>
            <person name="Chen S."/>
            <person name="Feng W."/>
        </authorList>
    </citation>
    <scope>NUCLEOTIDE SEQUENCE [LARGE SCALE GENOMIC DNA]</scope>
    <source>
        <strain evidence="2">DH-2019</strain>
    </source>
</reference>
<accession>A0ABR0XH85</accession>
<protein>
    <recommendedName>
        <fullName evidence="1">F-box domain-containing protein</fullName>
    </recommendedName>
</protein>
<dbReference type="EMBL" id="JABTTQ020000004">
    <property type="protein sequence ID" value="KAK6158522.1"/>
    <property type="molecule type" value="Genomic_DNA"/>
</dbReference>
<proteinExistence type="predicted"/>
<evidence type="ECO:0000259" key="1">
    <source>
        <dbReference type="PROSITE" id="PS50181"/>
    </source>
</evidence>
<dbReference type="InterPro" id="IPR001810">
    <property type="entry name" value="F-box_dom"/>
</dbReference>
<dbReference type="InterPro" id="IPR013187">
    <property type="entry name" value="F-box-assoc_dom_typ3"/>
</dbReference>
<keyword evidence="3" id="KW-1185">Reference proteome</keyword>
<evidence type="ECO:0000313" key="2">
    <source>
        <dbReference type="EMBL" id="KAK6158522.1"/>
    </source>
</evidence>
<feature type="domain" description="F-box" evidence="1">
    <location>
        <begin position="13"/>
        <end position="62"/>
    </location>
</feature>
<sequence>MVAAQPRAQDLVYIAIMELPNDLIKEILVRLPLKDILSYKCVCREWYMLISNPNFTTYYAQHSPFTTIFLDQYHFCTKSLSLLEFSPNGDFTQIRIKPKIPEFQDINSNGVTIIGSCDGWLFLLYHAYRPCYLDDRVIDKIYFCNPLFERCVEIAQDRSPWGDLDYKVGYIPSTNNYKLLRILYNRNRVEEAKIFTIGVDKDWRIVEDPFTFWEPGSDYEGVCFNGAYHWVTDNENLDNICTFDLLEEKCSAIPNPPGLLPFSSENVKLTILSDRLSVVDYSDCSQMNIWTMEKYGVAESWFRNISILESWIPHQKHLINFLPIAVLRNGNLIFSQMYPGNSYYFSLGKKQCTPFMFLNVDGLVGETMYENAFGPRFYSLEGIESGGQ</sequence>
<dbReference type="Proteomes" id="UP001318860">
    <property type="component" value="Unassembled WGS sequence"/>
</dbReference>
<dbReference type="NCBIfam" id="TIGR01640">
    <property type="entry name" value="F_box_assoc_1"/>
    <property type="match status" value="1"/>
</dbReference>
<gene>
    <name evidence="2" type="ORF">DH2020_005836</name>
</gene>
<dbReference type="PANTHER" id="PTHR31672">
    <property type="entry name" value="BNACNNG10540D PROTEIN"/>
    <property type="match status" value="1"/>
</dbReference>
<dbReference type="Pfam" id="PF08268">
    <property type="entry name" value="FBA_3"/>
    <property type="match status" value="1"/>
</dbReference>
<dbReference type="InterPro" id="IPR017451">
    <property type="entry name" value="F-box-assoc_interact_dom"/>
</dbReference>
<dbReference type="InterPro" id="IPR036047">
    <property type="entry name" value="F-box-like_dom_sf"/>
</dbReference>
<comment type="caution">
    <text evidence="2">The sequence shown here is derived from an EMBL/GenBank/DDBJ whole genome shotgun (WGS) entry which is preliminary data.</text>
</comment>
<name>A0ABR0XH85_REHGL</name>
<dbReference type="PANTHER" id="PTHR31672:SF13">
    <property type="entry name" value="F-BOX PROTEIN CPR30-LIKE"/>
    <property type="match status" value="1"/>
</dbReference>
<dbReference type="SUPFAM" id="SSF81383">
    <property type="entry name" value="F-box domain"/>
    <property type="match status" value="1"/>
</dbReference>
<organism evidence="2 3">
    <name type="scientific">Rehmannia glutinosa</name>
    <name type="common">Chinese foxglove</name>
    <dbReference type="NCBI Taxonomy" id="99300"/>
    <lineage>
        <taxon>Eukaryota</taxon>
        <taxon>Viridiplantae</taxon>
        <taxon>Streptophyta</taxon>
        <taxon>Embryophyta</taxon>
        <taxon>Tracheophyta</taxon>
        <taxon>Spermatophyta</taxon>
        <taxon>Magnoliopsida</taxon>
        <taxon>eudicotyledons</taxon>
        <taxon>Gunneridae</taxon>
        <taxon>Pentapetalae</taxon>
        <taxon>asterids</taxon>
        <taxon>lamiids</taxon>
        <taxon>Lamiales</taxon>
        <taxon>Orobanchaceae</taxon>
        <taxon>Rehmannieae</taxon>
        <taxon>Rehmannia</taxon>
    </lineage>
</organism>
<dbReference type="InterPro" id="IPR050796">
    <property type="entry name" value="SCF_F-box_component"/>
</dbReference>
<dbReference type="PROSITE" id="PS50181">
    <property type="entry name" value="FBOX"/>
    <property type="match status" value="1"/>
</dbReference>
<evidence type="ECO:0000313" key="3">
    <source>
        <dbReference type="Proteomes" id="UP001318860"/>
    </source>
</evidence>
<dbReference type="CDD" id="cd22157">
    <property type="entry name" value="F-box_AtFBW1-like"/>
    <property type="match status" value="1"/>
</dbReference>
<dbReference type="Pfam" id="PF00646">
    <property type="entry name" value="F-box"/>
    <property type="match status" value="1"/>
</dbReference>
<dbReference type="SMART" id="SM00256">
    <property type="entry name" value="FBOX"/>
    <property type="match status" value="1"/>
</dbReference>
<dbReference type="Gene3D" id="1.20.1280.50">
    <property type="match status" value="1"/>
</dbReference>